<evidence type="ECO:0000313" key="2">
    <source>
        <dbReference type="EMBL" id="KAJ5533176.1"/>
    </source>
</evidence>
<feature type="region of interest" description="Disordered" evidence="1">
    <location>
        <begin position="541"/>
        <end position="563"/>
    </location>
</feature>
<feature type="region of interest" description="Disordered" evidence="1">
    <location>
        <begin position="431"/>
        <end position="491"/>
    </location>
</feature>
<proteinExistence type="predicted"/>
<name>A0AAD6CSZ1_9EURO</name>
<accession>A0AAD6CSZ1</accession>
<evidence type="ECO:0000256" key="1">
    <source>
        <dbReference type="SAM" id="MobiDB-lite"/>
    </source>
</evidence>
<evidence type="ECO:0008006" key="4">
    <source>
        <dbReference type="Google" id="ProtNLM"/>
    </source>
</evidence>
<feature type="compositionally biased region" description="Basic and acidic residues" evidence="1">
    <location>
        <begin position="436"/>
        <end position="445"/>
    </location>
</feature>
<dbReference type="Proteomes" id="UP001220324">
    <property type="component" value="Unassembled WGS sequence"/>
</dbReference>
<protein>
    <recommendedName>
        <fullName evidence="4">F-box domain-containing protein</fullName>
    </recommendedName>
</protein>
<feature type="compositionally biased region" description="Low complexity" evidence="1">
    <location>
        <begin position="449"/>
        <end position="461"/>
    </location>
</feature>
<dbReference type="EMBL" id="JAQIZZ010000007">
    <property type="protein sequence ID" value="KAJ5533176.1"/>
    <property type="molecule type" value="Genomic_DNA"/>
</dbReference>
<dbReference type="AlphaFoldDB" id="A0AAD6CSZ1"/>
<comment type="caution">
    <text evidence="2">The sequence shown here is derived from an EMBL/GenBank/DDBJ whole genome shotgun (WGS) entry which is preliminary data.</text>
</comment>
<gene>
    <name evidence="2" type="ORF">N7494_009728</name>
</gene>
<evidence type="ECO:0000313" key="3">
    <source>
        <dbReference type="Proteomes" id="UP001220324"/>
    </source>
</evidence>
<feature type="compositionally biased region" description="Acidic residues" evidence="1">
    <location>
        <begin position="776"/>
        <end position="790"/>
    </location>
</feature>
<reference evidence="2 3" key="1">
    <citation type="journal article" date="2023" name="IMA Fungus">
        <title>Comparative genomic study of the Penicillium genus elucidates a diverse pangenome and 15 lateral gene transfer events.</title>
        <authorList>
            <person name="Petersen C."/>
            <person name="Sorensen T."/>
            <person name="Nielsen M.R."/>
            <person name="Sondergaard T.E."/>
            <person name="Sorensen J.L."/>
            <person name="Fitzpatrick D.A."/>
            <person name="Frisvad J.C."/>
            <person name="Nielsen K.L."/>
        </authorList>
    </citation>
    <scope>NUCLEOTIDE SEQUENCE [LARGE SCALE GENOMIC DNA]</scope>
    <source>
        <strain evidence="2 3">IBT 35679</strain>
    </source>
</reference>
<feature type="region of interest" description="Disordered" evidence="1">
    <location>
        <begin position="773"/>
        <end position="793"/>
    </location>
</feature>
<sequence length="840" mass="94255">MADTSSDGADRPRSDGALSSDEEDFVSSQSTTSVDPEALVKRHLSLFPRLNLEANSSESSDQSATRTSTPGTAASVYTASSFKPTAKSPMQLLELPLDVLKDIIKEVTQTNDLTSLALTCSTLHGLTVPHMYSRFDIVWPESLNSSSDDYSGVDALSYGLSTLVMGEDVFHHAPLARFDRPSDDCSHCGCDRPHHRTHQAGTSIGRSLARRGNHYAQYTRTFSIGNGPLSWVQEYSVNREVGKMLGTLVALAVARMINLEAFIWDMPTGVVREIWLALASLADGHHDKCRLERIWVRWHDNSENIQRVSAALSGNSRLLQKYKHVEHPSLSVLPPLKSVAVLDIDETAYVEELAVLIERSRHRLVELRIGVALKAHLSPWVVCAKDTDPATDYNLSWPKAGGVLSILSKRDYLPQPVTSMLPSTCDLLQSDASTENDAKSEDHIARQGSSSPSSIDQQPSIHANDSAASSPPGSKNLAPKASGPIYGPPHTSDEKLNLEVLELERVPLSIPHLLPQLDWTRLTTLTLMRCEEHENLWRALRRKYAPPQPPQKRPQKGERRRSSLSRYDYSLNIKHLRTDTVTPYLMLFIKDALAPNTLESVYLHEAPNFESNVNIEAIYRHILRKHRLSLRKVLVDASERNGNVDSLSTRWHKWMFNQEMVSFVTSGRMPQLRELGMAMHYRDWHYFLQRLPKMPQLRALYLPRISHSVHRDLKELALQVLDIVSIRPDLKITYIGLQSKCYQILEKNGPNSSTDSDGTQSVNSNFHSGNDGLAAFDDETMDTSDDDQDIPDNHELLSEFSDASDSELEENGTSRVHFKLQEILFYDDKISIFKARHGVI</sequence>
<feature type="region of interest" description="Disordered" evidence="1">
    <location>
        <begin position="53"/>
        <end position="73"/>
    </location>
</feature>
<feature type="region of interest" description="Disordered" evidence="1">
    <location>
        <begin position="1"/>
        <end position="37"/>
    </location>
</feature>
<organism evidence="2 3">
    <name type="scientific">Penicillium frequentans</name>
    <dbReference type="NCBI Taxonomy" id="3151616"/>
    <lineage>
        <taxon>Eukaryota</taxon>
        <taxon>Fungi</taxon>
        <taxon>Dikarya</taxon>
        <taxon>Ascomycota</taxon>
        <taxon>Pezizomycotina</taxon>
        <taxon>Eurotiomycetes</taxon>
        <taxon>Eurotiomycetidae</taxon>
        <taxon>Eurotiales</taxon>
        <taxon>Aspergillaceae</taxon>
        <taxon>Penicillium</taxon>
    </lineage>
</organism>
<keyword evidence="3" id="KW-1185">Reference proteome</keyword>